<accession>A0A4Q9R0K8</accession>
<dbReference type="OrthoDB" id="6183432at2"/>
<dbReference type="Proteomes" id="UP000292639">
    <property type="component" value="Unassembled WGS sequence"/>
</dbReference>
<dbReference type="Gene3D" id="3.90.1720.10">
    <property type="entry name" value="endopeptidase domain like (from Nostoc punctiforme)"/>
    <property type="match status" value="1"/>
</dbReference>
<evidence type="ECO:0000313" key="1">
    <source>
        <dbReference type="EMBL" id="TBU90662.1"/>
    </source>
</evidence>
<keyword evidence="2" id="KW-1185">Reference proteome</keyword>
<dbReference type="Pfam" id="PF05708">
    <property type="entry name" value="Peptidase_C92"/>
    <property type="match status" value="1"/>
</dbReference>
<gene>
    <name evidence="1" type="ORF">DNJ96_16670</name>
</gene>
<name>A0A4Q9R0K8_9GAMM</name>
<sequence length="184" mass="19960">MRCALLLGLLQAPVGWAVSPPERAEPGDLVFREGTEAISAMVMAVDGGQYSHVGMLLGGPGNWQVIHATPAERPGQAAAVVIDSLAFFTDPQRSKRHAIYHVEALPRQRVQAVQQARQALGLPFRVGEAGGTYCTLLVWQAWKDAGVDFEVPFDYLFIPMLAGEYLLPGALRTSPRLRPLSPDS</sequence>
<dbReference type="InterPro" id="IPR038765">
    <property type="entry name" value="Papain-like_cys_pep_sf"/>
</dbReference>
<comment type="caution">
    <text evidence="1">The sequence shown here is derived from an EMBL/GenBank/DDBJ whole genome shotgun (WGS) entry which is preliminary data.</text>
</comment>
<dbReference type="EMBL" id="QJUP01000029">
    <property type="protein sequence ID" value="TBU90662.1"/>
    <property type="molecule type" value="Genomic_DNA"/>
</dbReference>
<evidence type="ECO:0000313" key="2">
    <source>
        <dbReference type="Proteomes" id="UP000292639"/>
    </source>
</evidence>
<evidence type="ECO:0008006" key="3">
    <source>
        <dbReference type="Google" id="ProtNLM"/>
    </source>
</evidence>
<organism evidence="1 2">
    <name type="scientific">Stutzerimonas kirkiae</name>
    <dbReference type="NCBI Taxonomy" id="2211392"/>
    <lineage>
        <taxon>Bacteria</taxon>
        <taxon>Pseudomonadati</taxon>
        <taxon>Pseudomonadota</taxon>
        <taxon>Gammaproteobacteria</taxon>
        <taxon>Pseudomonadales</taxon>
        <taxon>Pseudomonadaceae</taxon>
        <taxon>Stutzerimonas</taxon>
    </lineage>
</organism>
<dbReference type="SUPFAM" id="SSF54001">
    <property type="entry name" value="Cysteine proteinases"/>
    <property type="match status" value="1"/>
</dbReference>
<proteinExistence type="predicted"/>
<dbReference type="InterPro" id="IPR024453">
    <property type="entry name" value="Peptidase_C92"/>
</dbReference>
<protein>
    <recommendedName>
        <fullName evidence="3">Permuted papain-like amidase YaeF/Yiix C92 family enzyme</fullName>
    </recommendedName>
</protein>
<dbReference type="AlphaFoldDB" id="A0A4Q9R0K8"/>
<reference evidence="1 2" key="1">
    <citation type="submission" date="2018-06" db="EMBL/GenBank/DDBJ databases">
        <title>Three novel Pseudomonas species isolated from symptomatic oak.</title>
        <authorList>
            <person name="Bueno-Gonzalez V."/>
            <person name="Brady C."/>
        </authorList>
    </citation>
    <scope>NUCLEOTIDE SEQUENCE [LARGE SCALE GENOMIC DNA]</scope>
    <source>
        <strain evidence="1 2">P17C</strain>
    </source>
</reference>